<evidence type="ECO:0000313" key="9">
    <source>
        <dbReference type="EMBL" id="ANN77579.1"/>
    </source>
</evidence>
<comment type="similarity">
    <text evidence="2">Belongs to the glycosyl hydrolase 13 family. TreS subfamily.</text>
</comment>
<evidence type="ECO:0000256" key="2">
    <source>
        <dbReference type="ARBA" id="ARBA00005496"/>
    </source>
</evidence>
<dbReference type="SUPFAM" id="SSF51011">
    <property type="entry name" value="Glycosyl hydrolase domain"/>
    <property type="match status" value="1"/>
</dbReference>
<evidence type="ECO:0000256" key="5">
    <source>
        <dbReference type="ARBA" id="ARBA00022837"/>
    </source>
</evidence>
<proteinExistence type="inferred from homology"/>
<dbReference type="SMART" id="SM00642">
    <property type="entry name" value="Aamy"/>
    <property type="match status" value="1"/>
</dbReference>
<dbReference type="PANTHER" id="PTHR10357:SF219">
    <property type="entry name" value="MALTOSE ALPHA-D-GLUCOSYLTRANSFERASE"/>
    <property type="match status" value="1"/>
</dbReference>
<dbReference type="AlphaFoldDB" id="A0A193GE61"/>
<dbReference type="EC" id="5.4.99.16" evidence="3"/>
<dbReference type="NCBIfam" id="TIGR02457">
    <property type="entry name" value="TreS_Cterm"/>
    <property type="match status" value="1"/>
</dbReference>
<dbReference type="InterPro" id="IPR017853">
    <property type="entry name" value="GH"/>
</dbReference>
<dbReference type="InterPro" id="IPR045857">
    <property type="entry name" value="O16G_dom_2"/>
</dbReference>
<dbReference type="OrthoDB" id="9805159at2"/>
<dbReference type="EMBL" id="CP016172">
    <property type="protein sequence ID" value="ANN77579.1"/>
    <property type="molecule type" value="Genomic_DNA"/>
</dbReference>
<dbReference type="NCBIfam" id="TIGR02456">
    <property type="entry name" value="treS_nterm"/>
    <property type="match status" value="1"/>
</dbReference>
<name>A0A193GE61_9BORD</name>
<dbReference type="InterPro" id="IPR032091">
    <property type="entry name" value="Malt_amylase-like_C"/>
</dbReference>
<evidence type="ECO:0000259" key="8">
    <source>
        <dbReference type="SMART" id="SM00642"/>
    </source>
</evidence>
<evidence type="ECO:0000313" key="10">
    <source>
        <dbReference type="Proteomes" id="UP000091926"/>
    </source>
</evidence>
<dbReference type="CDD" id="cd11334">
    <property type="entry name" value="AmyAc_TreS"/>
    <property type="match status" value="1"/>
</dbReference>
<keyword evidence="4" id="KW-0479">Metal-binding</keyword>
<dbReference type="SUPFAM" id="SSF56112">
    <property type="entry name" value="Protein kinase-like (PK-like)"/>
    <property type="match status" value="1"/>
</dbReference>
<dbReference type="Pfam" id="PF00128">
    <property type="entry name" value="Alpha-amylase"/>
    <property type="match status" value="2"/>
</dbReference>
<gene>
    <name evidence="9" type="ORF">BAU07_11095</name>
</gene>
<dbReference type="Pfam" id="PF16657">
    <property type="entry name" value="Malt_amylase_C"/>
    <property type="match status" value="1"/>
</dbReference>
<sequence>MTTEDSTVNTPDRDDPLWYKDAVIYQLHIKSFFDANNDGVGDFAGLIEKLDYISALGVNTIWLLPFYPSPRRDDGYDIADYRGVHPDYGALADVRKFIRAAHARGLRVITELVVNHTSDQHPWFQRARNAKPGSAARNYYVWSDNDQSYAGTRIIFLDTEKSNWTWDPVAGAYFWHRFYSHQPDLNYDNPQVLKEVLGVMRYWLDMGVDGLRLDAVPYLVEREGTNNENLPETHAVLKKIRSQLDAEYNGRMLLAEANQWPEDAQEYFGKGDECHMCFHFPLMPRMYMAIAREDRFPITDIMRQTPDIPENCQWAVFLRNHDELTLEMVTSSERDYLWDVYAADRRARLNLGIRRRLAPLMERDRRRIELMNSLLFSMPGTPVIYYGDELGMGDNVHLGDRDGVRTPMQWSPDRNGGFSRADPERLPLPPLMGPLYGYEAVNVEAQTRDPHSLLNWTRRMLATRRQTRAFGRGTLRFLFPGNRKILAYLREYEDTVILCVANLSRAPQPVELDLSAMNGRVPVELLGGTPFPAIGELPYLLTLPPYGFYWFELSSVASPPAWHATHPEQMPEYYTLVLRGRAGYELTEGAVRSLREDVLPIYLARQRWFPKDQKVRSAQPAYAVQLKGTDQECFIAEMQVELDGKPTRFLLPVALIWSETLPPMAQQYALARVRRAAEMGMVTDAYTLPTFIHALVRGLRERLELPVPRAHPPAVLHFRGEAGLEDLDIPPDAEVSWFTGEQSNSSITIGGSVMLKLLRRVVPGVHPEAEMTRRLTQAGYANSAQLLGEIVRVDEDGTPHTLALMHTVITNQGDAWSWTLEYLKRTLEAAALTAESAAEYDEDLRGYTAFACAIGKRLGELHATLAQPCEDAAFEPHRANAHDADKRAADVVAMLDRGLKLLQDNASRLDAGSSQKAQRLIAQREELVEVIQSLAAHEAGSMHIRIHGDFHLGQVLVAQSDAYIIDFEGEPARPLAERRAKSSASRDVAGLLRSFDYAAATVANGFGDAESGGTEVQPAEAVLRRRRRDLIDRFRHIANEAFLSAYQEVSRNAEHRWMDESQESALIDLALIEKAAYEIGYEAAHRPDWVCIPLNGLATLADRLLSSETASGQTPANAE</sequence>
<dbReference type="InterPro" id="IPR006047">
    <property type="entry name" value="GH13_cat_dom"/>
</dbReference>
<dbReference type="InterPro" id="IPR013780">
    <property type="entry name" value="Glyco_hydro_b"/>
</dbReference>
<dbReference type="STRING" id="463014.BAU07_11095"/>
<dbReference type="Proteomes" id="UP000091926">
    <property type="component" value="Chromosome"/>
</dbReference>
<evidence type="ECO:0000256" key="4">
    <source>
        <dbReference type="ARBA" id="ARBA00022723"/>
    </source>
</evidence>
<evidence type="ECO:0000256" key="1">
    <source>
        <dbReference type="ARBA" id="ARBA00001595"/>
    </source>
</evidence>
<keyword evidence="6" id="KW-0413">Isomerase</keyword>
<protein>
    <recommendedName>
        <fullName evidence="3">maltose alpha-D-glucosyltransferase</fullName>
        <ecNumber evidence="3">5.4.99.16</ecNumber>
    </recommendedName>
    <alternativeName>
        <fullName evidence="7">Maltose alpha-D-glucosyltransferase</fullName>
    </alternativeName>
</protein>
<dbReference type="GO" id="GO:0046872">
    <property type="term" value="F:metal ion binding"/>
    <property type="evidence" value="ECO:0007669"/>
    <property type="project" value="UniProtKB-KW"/>
</dbReference>
<dbReference type="FunFam" id="3.20.20.80:FF:000055">
    <property type="entry name" value="Trehalose synthase"/>
    <property type="match status" value="1"/>
</dbReference>
<dbReference type="RefSeq" id="WP_066657363.1">
    <property type="nucleotide sequence ID" value="NZ_CBCSCL010000006.1"/>
</dbReference>
<accession>A0A193GE61</accession>
<dbReference type="PANTHER" id="PTHR10357">
    <property type="entry name" value="ALPHA-AMYLASE FAMILY MEMBER"/>
    <property type="match status" value="1"/>
</dbReference>
<reference evidence="9 10" key="1">
    <citation type="submission" date="2016-06" db="EMBL/GenBank/DDBJ databases">
        <title>Complete genome sequences of Bordetella bronchialis and Bordetella flabilis.</title>
        <authorList>
            <person name="LiPuma J.J."/>
            <person name="Spilker T."/>
        </authorList>
    </citation>
    <scope>NUCLEOTIDE SEQUENCE [LARGE SCALE GENOMIC DNA]</scope>
    <source>
        <strain evidence="9 10">AU10664</strain>
    </source>
</reference>
<feature type="domain" description="Glycosyl hydrolase family 13 catalytic" evidence="8">
    <location>
        <begin position="26"/>
        <end position="425"/>
    </location>
</feature>
<evidence type="ECO:0000256" key="3">
    <source>
        <dbReference type="ARBA" id="ARBA00012619"/>
    </source>
</evidence>
<dbReference type="InterPro" id="IPR012810">
    <property type="entry name" value="TreS/a-amylase_N"/>
</dbReference>
<organism evidence="9 10">
    <name type="scientific">Bordetella flabilis</name>
    <dbReference type="NCBI Taxonomy" id="463014"/>
    <lineage>
        <taxon>Bacteria</taxon>
        <taxon>Pseudomonadati</taxon>
        <taxon>Pseudomonadota</taxon>
        <taxon>Betaproteobacteria</taxon>
        <taxon>Burkholderiales</taxon>
        <taxon>Alcaligenaceae</taxon>
        <taxon>Bordetella</taxon>
    </lineage>
</organism>
<dbReference type="Gene3D" id="3.90.400.10">
    <property type="entry name" value="Oligo-1,6-glucosidase, Domain 2"/>
    <property type="match status" value="1"/>
</dbReference>
<dbReference type="Gene3D" id="3.90.1200.10">
    <property type="match status" value="1"/>
</dbReference>
<comment type="catalytic activity">
    <reaction evidence="1">
        <text>D-maltose = alpha,alpha-trehalose</text>
        <dbReference type="Rhea" id="RHEA:15145"/>
        <dbReference type="ChEBI" id="CHEBI:16551"/>
        <dbReference type="ChEBI" id="CHEBI:17306"/>
        <dbReference type="EC" id="5.4.99.16"/>
    </reaction>
</comment>
<keyword evidence="10" id="KW-1185">Reference proteome</keyword>
<evidence type="ECO:0000256" key="7">
    <source>
        <dbReference type="ARBA" id="ARBA00031378"/>
    </source>
</evidence>
<dbReference type="InterPro" id="IPR011009">
    <property type="entry name" value="Kinase-like_dom_sf"/>
</dbReference>
<dbReference type="GO" id="GO:0047471">
    <property type="term" value="F:maltose alpha-D-glucosyltransferase activity"/>
    <property type="evidence" value="ECO:0007669"/>
    <property type="project" value="UniProtKB-EC"/>
</dbReference>
<dbReference type="GO" id="GO:0005975">
    <property type="term" value="P:carbohydrate metabolic process"/>
    <property type="evidence" value="ECO:0007669"/>
    <property type="project" value="InterPro"/>
</dbReference>
<dbReference type="SUPFAM" id="SSF51445">
    <property type="entry name" value="(Trans)glycosidases"/>
    <property type="match status" value="1"/>
</dbReference>
<dbReference type="Gene3D" id="2.60.40.1180">
    <property type="entry name" value="Golgi alpha-mannosidase II"/>
    <property type="match status" value="1"/>
</dbReference>
<dbReference type="InterPro" id="IPR012811">
    <property type="entry name" value="TreS_maltokin_C_dom"/>
</dbReference>
<dbReference type="Gene3D" id="3.20.20.80">
    <property type="entry name" value="Glycosidases"/>
    <property type="match status" value="1"/>
</dbReference>
<keyword evidence="5" id="KW-0106">Calcium</keyword>
<evidence type="ECO:0000256" key="6">
    <source>
        <dbReference type="ARBA" id="ARBA00023235"/>
    </source>
</evidence>
<dbReference type="KEGG" id="bfz:BAU07_11095"/>